<comment type="similarity">
    <text evidence="2 8">Belongs to the CPA3 antiporters (TC 2.A.63) subunit F family.</text>
</comment>
<gene>
    <name evidence="10" type="ORF">FHP08_16400</name>
</gene>
<dbReference type="Pfam" id="PF04066">
    <property type="entry name" value="MrpF_PhaF"/>
    <property type="match status" value="1"/>
</dbReference>
<dbReference type="EMBL" id="VDUY01000007">
    <property type="protein sequence ID" value="TXL63872.1"/>
    <property type="molecule type" value="Genomic_DNA"/>
</dbReference>
<keyword evidence="8" id="KW-0050">Antiport</keyword>
<keyword evidence="11" id="KW-1185">Reference proteome</keyword>
<comment type="subcellular location">
    <subcellularLocation>
        <location evidence="1 8">Cell membrane</location>
        <topology evidence="1 8">Multi-pass membrane protein</topology>
    </subcellularLocation>
</comment>
<dbReference type="GO" id="GO:0005886">
    <property type="term" value="C:plasma membrane"/>
    <property type="evidence" value="ECO:0007669"/>
    <property type="project" value="UniProtKB-SubCell"/>
</dbReference>
<dbReference type="Proteomes" id="UP000321548">
    <property type="component" value="Unassembled WGS sequence"/>
</dbReference>
<keyword evidence="6 9" id="KW-1133">Transmembrane helix</keyword>
<evidence type="ECO:0000256" key="2">
    <source>
        <dbReference type="ARBA" id="ARBA00009212"/>
    </source>
</evidence>
<feature type="transmembrane region" description="Helical" evidence="9">
    <location>
        <begin position="6"/>
        <end position="27"/>
    </location>
</feature>
<evidence type="ECO:0000256" key="9">
    <source>
        <dbReference type="SAM" id="Phobius"/>
    </source>
</evidence>
<evidence type="ECO:0000256" key="8">
    <source>
        <dbReference type="PIRNR" id="PIRNR028784"/>
    </source>
</evidence>
<evidence type="ECO:0000313" key="10">
    <source>
        <dbReference type="EMBL" id="TXL63872.1"/>
    </source>
</evidence>
<feature type="transmembrane region" description="Helical" evidence="9">
    <location>
        <begin position="39"/>
        <end position="58"/>
    </location>
</feature>
<dbReference type="GO" id="GO:0015385">
    <property type="term" value="F:sodium:proton antiporter activity"/>
    <property type="evidence" value="ECO:0007669"/>
    <property type="project" value="TreeGrafter"/>
</dbReference>
<dbReference type="PANTHER" id="PTHR34702:SF1">
    <property type="entry name" value="NA(+)_H(+) ANTIPORTER SUBUNIT F"/>
    <property type="match status" value="1"/>
</dbReference>
<dbReference type="RefSeq" id="WP_147705566.1">
    <property type="nucleotide sequence ID" value="NZ_VDUY01000007.1"/>
</dbReference>
<feature type="transmembrane region" description="Helical" evidence="9">
    <location>
        <begin position="64"/>
        <end position="88"/>
    </location>
</feature>
<comment type="caution">
    <text evidence="10">The sequence shown here is derived from an EMBL/GenBank/DDBJ whole genome shotgun (WGS) entry which is preliminary data.</text>
</comment>
<dbReference type="PIRSF" id="PIRSF028784">
    <property type="entry name" value="MrpF"/>
    <property type="match status" value="1"/>
</dbReference>
<dbReference type="PANTHER" id="PTHR34702">
    <property type="entry name" value="NA(+)/H(+) ANTIPORTER SUBUNIT F1"/>
    <property type="match status" value="1"/>
</dbReference>
<dbReference type="OrthoDB" id="9800226at2"/>
<keyword evidence="4 8" id="KW-1003">Cell membrane</keyword>
<keyword evidence="5 9" id="KW-0812">Transmembrane</keyword>
<dbReference type="AlphaFoldDB" id="A0A5C8NRA8"/>
<keyword evidence="8" id="KW-0406">Ion transport</keyword>
<dbReference type="NCBIfam" id="NF004812">
    <property type="entry name" value="PRK06161.1"/>
    <property type="match status" value="1"/>
</dbReference>
<evidence type="ECO:0000256" key="7">
    <source>
        <dbReference type="ARBA" id="ARBA00023136"/>
    </source>
</evidence>
<name>A0A5C8NRA8_9BURK</name>
<evidence type="ECO:0000256" key="4">
    <source>
        <dbReference type="ARBA" id="ARBA00022475"/>
    </source>
</evidence>
<proteinExistence type="inferred from homology"/>
<accession>A0A5C8NRA8</accession>
<protein>
    <submittedName>
        <fullName evidence="10">K+/H+ antiporter subunit F</fullName>
    </submittedName>
</protein>
<evidence type="ECO:0000313" key="11">
    <source>
        <dbReference type="Proteomes" id="UP000321548"/>
    </source>
</evidence>
<organism evidence="10 11">
    <name type="scientific">Zeimonas arvi</name>
    <dbReference type="NCBI Taxonomy" id="2498847"/>
    <lineage>
        <taxon>Bacteria</taxon>
        <taxon>Pseudomonadati</taxon>
        <taxon>Pseudomonadota</taxon>
        <taxon>Betaproteobacteria</taxon>
        <taxon>Burkholderiales</taxon>
        <taxon>Burkholderiaceae</taxon>
        <taxon>Zeimonas</taxon>
    </lineage>
</organism>
<evidence type="ECO:0000256" key="3">
    <source>
        <dbReference type="ARBA" id="ARBA00022448"/>
    </source>
</evidence>
<sequence>MTTATLLSGATLFALACVVLAMMLCALRLLIGPSAQDRVLALDTLWMCTMLFALVLGVRYGSQIYFEAALVIALLGFASTIALAKFLMRGEVIE</sequence>
<dbReference type="InterPro" id="IPR007208">
    <property type="entry name" value="MrpF/PhaF-like"/>
</dbReference>
<evidence type="ECO:0000256" key="6">
    <source>
        <dbReference type="ARBA" id="ARBA00022989"/>
    </source>
</evidence>
<keyword evidence="7 8" id="KW-0472">Membrane</keyword>
<evidence type="ECO:0000256" key="5">
    <source>
        <dbReference type="ARBA" id="ARBA00022692"/>
    </source>
</evidence>
<keyword evidence="3 8" id="KW-0813">Transport</keyword>
<reference evidence="10 11" key="1">
    <citation type="submission" date="2019-06" db="EMBL/GenBank/DDBJ databases">
        <title>Quisquiliibacterium sp. nov., isolated from a maize field.</title>
        <authorList>
            <person name="Lin S.-Y."/>
            <person name="Tsai C.-F."/>
            <person name="Young C.-C."/>
        </authorList>
    </citation>
    <scope>NUCLEOTIDE SEQUENCE [LARGE SCALE GENOMIC DNA]</scope>
    <source>
        <strain evidence="10 11">CC-CFT501</strain>
    </source>
</reference>
<evidence type="ECO:0000256" key="1">
    <source>
        <dbReference type="ARBA" id="ARBA00004651"/>
    </source>
</evidence>